<gene>
    <name evidence="1" type="ORF">ACCO45_009628</name>
</gene>
<organism evidence="1 2">
    <name type="scientific">Purpureocillium lilacinum</name>
    <name type="common">Paecilomyces lilacinus</name>
    <dbReference type="NCBI Taxonomy" id="33203"/>
    <lineage>
        <taxon>Eukaryota</taxon>
        <taxon>Fungi</taxon>
        <taxon>Dikarya</taxon>
        <taxon>Ascomycota</taxon>
        <taxon>Pezizomycotina</taxon>
        <taxon>Sordariomycetes</taxon>
        <taxon>Hypocreomycetidae</taxon>
        <taxon>Hypocreales</taxon>
        <taxon>Ophiocordycipitaceae</taxon>
        <taxon>Purpureocillium</taxon>
    </lineage>
</organism>
<evidence type="ECO:0000313" key="2">
    <source>
        <dbReference type="Proteomes" id="UP001638806"/>
    </source>
</evidence>
<dbReference type="EMBL" id="JBGNUJ010000008">
    <property type="protein sequence ID" value="KAL3956782.1"/>
    <property type="molecule type" value="Genomic_DNA"/>
</dbReference>
<keyword evidence="2" id="KW-1185">Reference proteome</keyword>
<comment type="caution">
    <text evidence="1">The sequence shown here is derived from an EMBL/GenBank/DDBJ whole genome shotgun (WGS) entry which is preliminary data.</text>
</comment>
<name>A0ACC4DK76_PURLI</name>
<reference evidence="1" key="1">
    <citation type="submission" date="2024-12" db="EMBL/GenBank/DDBJ databases">
        <title>Comparative genomics and development of molecular markers within Purpureocillium lilacinum and among Purpureocillium species.</title>
        <authorList>
            <person name="Yeh Z.-Y."/>
            <person name="Ni N.-T."/>
            <person name="Lo P.-H."/>
            <person name="Mushyakhwo K."/>
            <person name="Lin C.-F."/>
            <person name="Nai Y.-S."/>
        </authorList>
    </citation>
    <scope>NUCLEOTIDE SEQUENCE</scope>
    <source>
        <strain evidence="1">NCHU-NPUST-175</strain>
    </source>
</reference>
<sequence length="550" mass="58442">MARIGDQLAAAGRAARRLFCLHTAGGDRDEATGNSHKQESDVVAHANANSSQTTTTPPSSSAPAGRTTITTTAAAAAHSDLKEHQTDQSAAISSQGNDKMADYLDDEHDKENAAPGATSSARNSRGQGEEKPASVTKVIRPLDNDPEAVRAREQNQFFIGEALEMARLALRTNETPVGCVLVHEGKIIAKGMNATNVTRNGTRHAELMALSSLLSVPNPTGPKTTSLKPFIPPEVKQATKEAKAKAEAEAKAKAEAEAEAKLNVESKKPVEISDGHAENNAEKDADNADVSAVQEDGTEDEQAATSSSSTSRPPDEGNEDGSKGHLYPYGQRFVGFERVDPKIISECILYVTVEPCVMCASLLRQFGIKKVYFGAVNDKFGGTGGVFSIHANSLPLPDSSDTLGMSYPPGGGDGGNVEPGFEIEGGWGRDEAVALLRRFYVQENGRGESRHGPKLVDASALTLAAPVPRKKEGRAARLAAMMEKNGNIPDSILDDGAAEYPDGDAVGYESLGDSNKENENRLDDDIYEDDRDYVDMVEGEMARRGTGMGM</sequence>
<evidence type="ECO:0000313" key="1">
    <source>
        <dbReference type="EMBL" id="KAL3956782.1"/>
    </source>
</evidence>
<accession>A0ACC4DK76</accession>
<proteinExistence type="predicted"/>
<dbReference type="Proteomes" id="UP001638806">
    <property type="component" value="Unassembled WGS sequence"/>
</dbReference>
<protein>
    <submittedName>
        <fullName evidence="1">Uncharacterized protein</fullName>
    </submittedName>
</protein>